<dbReference type="Pfam" id="PF10592">
    <property type="entry name" value="AIPR"/>
    <property type="match status" value="1"/>
</dbReference>
<comment type="caution">
    <text evidence="2">The sequence shown here is derived from an EMBL/GenBank/DDBJ whole genome shotgun (WGS) entry which is preliminary data.</text>
</comment>
<evidence type="ECO:0000259" key="1">
    <source>
        <dbReference type="Pfam" id="PF10592"/>
    </source>
</evidence>
<dbReference type="Proteomes" id="UP001597094">
    <property type="component" value="Unassembled WGS sequence"/>
</dbReference>
<organism evidence="2 3">
    <name type="scientific">Pontibacter rugosus</name>
    <dbReference type="NCBI Taxonomy" id="1745966"/>
    <lineage>
        <taxon>Bacteria</taxon>
        <taxon>Pseudomonadati</taxon>
        <taxon>Bacteroidota</taxon>
        <taxon>Cytophagia</taxon>
        <taxon>Cytophagales</taxon>
        <taxon>Hymenobacteraceae</taxon>
        <taxon>Pontibacter</taxon>
    </lineage>
</organism>
<proteinExistence type="predicted"/>
<gene>
    <name evidence="2" type="ORF">ACFQ2O_21630</name>
</gene>
<keyword evidence="3" id="KW-1185">Reference proteome</keyword>
<evidence type="ECO:0000313" key="2">
    <source>
        <dbReference type="EMBL" id="MFD1188825.1"/>
    </source>
</evidence>
<dbReference type="RefSeq" id="WP_377532975.1">
    <property type="nucleotide sequence ID" value="NZ_JBHTLD010000413.1"/>
</dbReference>
<protein>
    <submittedName>
        <fullName evidence="2">AIPR family protein</fullName>
    </submittedName>
</protein>
<sequence length="480" mass="54944">ENHPINKESHIKVKFFQTKKESGFSANGFKNLKEGIEEIFNLELGLDKLQQIGANQDILDTADLIRKIFRKSSRERAKFTCEVYYVTAAPDINIPEKISHLQEELEKNNLNIPFEFEYWGAQKLLDLTERVDESIELKFSSQPLEIKERGVDISGFTGFISGNDLITALKDENGEFKSHLTEGNVRFFLGEDKKINSSIIESAKDPDKAQNFWAMNNGLTIIGDSIEPLGNNEYSVVNPQIVNGCQTVHCLYYAQIEIESLPDALKVFVKLVNTENLEVQTDIISATNSQNPVKSASLKANDNIQRNIEKYLKEVGIYYERRENYYKRQGYTGNKVIGLLKMAQIIHTVVNKESVVAINDASTLFESQGKYDIIFHDNADYDIYKFASVLYQKIWSIKNSDIRSNTYSDKERSLISKGGFVFLHIMSSLMMSRALYKFGNTETSSEQTTRIDITAPARKNEFTKRKKWLLEKLDDDNYLE</sequence>
<feature type="domain" description="Abortive phage infection protein C-terminal" evidence="1">
    <location>
        <begin position="182"/>
        <end position="391"/>
    </location>
</feature>
<reference evidence="3" key="1">
    <citation type="journal article" date="2019" name="Int. J. Syst. Evol. Microbiol.">
        <title>The Global Catalogue of Microorganisms (GCM) 10K type strain sequencing project: providing services to taxonomists for standard genome sequencing and annotation.</title>
        <authorList>
            <consortium name="The Broad Institute Genomics Platform"/>
            <consortium name="The Broad Institute Genome Sequencing Center for Infectious Disease"/>
            <person name="Wu L."/>
            <person name="Ma J."/>
        </authorList>
    </citation>
    <scope>NUCLEOTIDE SEQUENCE [LARGE SCALE GENOMIC DNA]</scope>
    <source>
        <strain evidence="3">JCM 31319</strain>
    </source>
</reference>
<feature type="non-terminal residue" evidence="2">
    <location>
        <position position="480"/>
    </location>
</feature>
<evidence type="ECO:0000313" key="3">
    <source>
        <dbReference type="Proteomes" id="UP001597094"/>
    </source>
</evidence>
<accession>A0ABW3SZP0</accession>
<dbReference type="InterPro" id="IPR018891">
    <property type="entry name" value="AIPR_C"/>
</dbReference>
<feature type="non-terminal residue" evidence="2">
    <location>
        <position position="1"/>
    </location>
</feature>
<dbReference type="EMBL" id="JBHTLD010000413">
    <property type="protein sequence ID" value="MFD1188825.1"/>
    <property type="molecule type" value="Genomic_DNA"/>
</dbReference>
<name>A0ABW3SZP0_9BACT</name>